<evidence type="ECO:0000256" key="1">
    <source>
        <dbReference type="SAM" id="MobiDB-lite"/>
    </source>
</evidence>
<evidence type="ECO:0000256" key="2">
    <source>
        <dbReference type="SAM" id="Phobius"/>
    </source>
</evidence>
<keyword evidence="2" id="KW-0812">Transmembrane</keyword>
<keyword evidence="4" id="KW-1185">Reference proteome</keyword>
<reference evidence="3" key="2">
    <citation type="submission" date="2020-05" db="UniProtKB">
        <authorList>
            <consortium name="EnsemblMetazoa"/>
        </authorList>
    </citation>
    <scope>IDENTIFICATION</scope>
    <source>
        <strain evidence="3">Epiroticus2</strain>
    </source>
</reference>
<accession>A0A182PLJ7</accession>
<evidence type="ECO:0000313" key="4">
    <source>
        <dbReference type="Proteomes" id="UP000075885"/>
    </source>
</evidence>
<dbReference type="VEuPathDB" id="VectorBase:AEPI007817"/>
<sequence>MPPAAASGRKGNGTAGQRKGRSGSSAVKGGGEASTAAAMPQDPDDDTNAGFGKYLRSQEGIEMMKLFVIANTVVVFVTMAWPQMQQSYRILRSLLFSDEDDHDEL</sequence>
<evidence type="ECO:0000313" key="3">
    <source>
        <dbReference type="EnsemblMetazoa" id="AEPI007817-PA"/>
    </source>
</evidence>
<keyword evidence="2" id="KW-0472">Membrane</keyword>
<dbReference type="EnsemblMetazoa" id="AEPI007817-RA">
    <property type="protein sequence ID" value="AEPI007817-PA"/>
    <property type="gene ID" value="AEPI007817"/>
</dbReference>
<feature type="transmembrane region" description="Helical" evidence="2">
    <location>
        <begin position="63"/>
        <end position="82"/>
    </location>
</feature>
<proteinExistence type="predicted"/>
<keyword evidence="2" id="KW-1133">Transmembrane helix</keyword>
<dbReference type="STRING" id="199890.A0A182PLJ7"/>
<dbReference type="AlphaFoldDB" id="A0A182PLJ7"/>
<feature type="region of interest" description="Disordered" evidence="1">
    <location>
        <begin position="1"/>
        <end position="52"/>
    </location>
</feature>
<dbReference type="Proteomes" id="UP000075885">
    <property type="component" value="Unassembled WGS sequence"/>
</dbReference>
<protein>
    <submittedName>
        <fullName evidence="3">Uncharacterized protein</fullName>
    </submittedName>
</protein>
<organism evidence="3 4">
    <name type="scientific">Anopheles epiroticus</name>
    <dbReference type="NCBI Taxonomy" id="199890"/>
    <lineage>
        <taxon>Eukaryota</taxon>
        <taxon>Metazoa</taxon>
        <taxon>Ecdysozoa</taxon>
        <taxon>Arthropoda</taxon>
        <taxon>Hexapoda</taxon>
        <taxon>Insecta</taxon>
        <taxon>Pterygota</taxon>
        <taxon>Neoptera</taxon>
        <taxon>Endopterygota</taxon>
        <taxon>Diptera</taxon>
        <taxon>Nematocera</taxon>
        <taxon>Culicoidea</taxon>
        <taxon>Culicidae</taxon>
        <taxon>Anophelinae</taxon>
        <taxon>Anopheles</taxon>
    </lineage>
</organism>
<reference evidence="4" key="1">
    <citation type="submission" date="2013-03" db="EMBL/GenBank/DDBJ databases">
        <title>The Genome Sequence of Anopheles epiroticus epiroticus2.</title>
        <authorList>
            <consortium name="The Broad Institute Genomics Platform"/>
            <person name="Neafsey D.E."/>
            <person name="Howell P."/>
            <person name="Walker B."/>
            <person name="Young S.K."/>
            <person name="Zeng Q."/>
            <person name="Gargeya S."/>
            <person name="Fitzgerald M."/>
            <person name="Haas B."/>
            <person name="Abouelleil A."/>
            <person name="Allen A.W."/>
            <person name="Alvarado L."/>
            <person name="Arachchi H.M."/>
            <person name="Berlin A.M."/>
            <person name="Chapman S.B."/>
            <person name="Gainer-Dewar J."/>
            <person name="Goldberg J."/>
            <person name="Griggs A."/>
            <person name="Gujja S."/>
            <person name="Hansen M."/>
            <person name="Howarth C."/>
            <person name="Imamovic A."/>
            <person name="Ireland A."/>
            <person name="Larimer J."/>
            <person name="McCowan C."/>
            <person name="Murphy C."/>
            <person name="Pearson M."/>
            <person name="Poon T.W."/>
            <person name="Priest M."/>
            <person name="Roberts A."/>
            <person name="Saif S."/>
            <person name="Shea T."/>
            <person name="Sisk P."/>
            <person name="Sykes S."/>
            <person name="Wortman J."/>
            <person name="Nusbaum C."/>
            <person name="Birren B."/>
        </authorList>
    </citation>
    <scope>NUCLEOTIDE SEQUENCE [LARGE SCALE GENOMIC DNA]</scope>
    <source>
        <strain evidence="4">Epiroticus2</strain>
    </source>
</reference>
<name>A0A182PLJ7_9DIPT</name>